<gene>
    <name evidence="2" type="ORF">EYB31_15930</name>
</gene>
<evidence type="ECO:0000313" key="2">
    <source>
        <dbReference type="EMBL" id="TBL77640.1"/>
    </source>
</evidence>
<proteinExistence type="predicted"/>
<name>A0A4Q9DRH3_9BACL</name>
<dbReference type="RefSeq" id="WP_131014356.1">
    <property type="nucleotide sequence ID" value="NZ_SIRE01000011.1"/>
</dbReference>
<dbReference type="GO" id="GO:0016887">
    <property type="term" value="F:ATP hydrolysis activity"/>
    <property type="evidence" value="ECO:0007669"/>
    <property type="project" value="InterPro"/>
</dbReference>
<feature type="domain" description="ATPase AAA-type core" evidence="1">
    <location>
        <begin position="24"/>
        <end position="315"/>
    </location>
</feature>
<organism evidence="2 3">
    <name type="scientific">Paenibacillus thalictri</name>
    <dbReference type="NCBI Taxonomy" id="2527873"/>
    <lineage>
        <taxon>Bacteria</taxon>
        <taxon>Bacillati</taxon>
        <taxon>Bacillota</taxon>
        <taxon>Bacilli</taxon>
        <taxon>Bacillales</taxon>
        <taxon>Paenibacillaceae</taxon>
        <taxon>Paenibacillus</taxon>
    </lineage>
</organism>
<evidence type="ECO:0000313" key="3">
    <source>
        <dbReference type="Proteomes" id="UP000293142"/>
    </source>
</evidence>
<dbReference type="AlphaFoldDB" id="A0A4Q9DRH3"/>
<evidence type="ECO:0000259" key="1">
    <source>
        <dbReference type="Pfam" id="PF13304"/>
    </source>
</evidence>
<dbReference type="InterPro" id="IPR027417">
    <property type="entry name" value="P-loop_NTPase"/>
</dbReference>
<accession>A0A4Q9DRH3</accession>
<dbReference type="Proteomes" id="UP000293142">
    <property type="component" value="Unassembled WGS sequence"/>
</dbReference>
<dbReference type="GO" id="GO:0005524">
    <property type="term" value="F:ATP binding"/>
    <property type="evidence" value="ECO:0007669"/>
    <property type="project" value="InterPro"/>
</dbReference>
<sequence>MPISRILISNCRSISKVSIDLSDVNCLIGENGTGKSNIIKAIHHFHQNLTANKNDEALFDKKNPYNDYVEISFIYDLSRIRRIAQTRYAQDALFLHDFFGKILFEFSDYIDDNNLVHATIKHFKSGQRNWNIPYELRSYLKNVFPLYVIQSRNIKLTDWDNIWEIIGDMSKLKEKEEGKFSEEIDLLYEKIYGNTYKKNLDYINREFRNNEIELEKFSFNQKLSQIYQLQLGGREFKFREEELTFFSDGMNSNNYLKLLVNLVGKLSTSKIKEPMIVVDEPEIGLHPKLADDLTSSLFEKSKLVRFLLATHSSRVIKNIIGTKNGTLFHISMNNHYTTLKKMKKITSPKETTVVTETEASYYFSKGILFVEGTTELELFNNKRLHKLFPMLNDIDVYSYGSNNLKLNLIHPNKMNASIPFIVLLDMDKVIQIRNNRVIIKGDKAFSPLSNEDIQRKEKLFYGKKRSETLYVRNRIKGICDKAEFKPTPKWYYIKDKLYAELVNLIKKYSLQYNVFPVSTTIEGVLVNLSNFEIFKSYFESKKGGRLFTTLFDNCSDQEEKLTLMRLLVSGKCDTLKTLDEHGNYLKDPEIVKVSKNIGSLKFDKTEGWVSSFLDYFFDNYLTGTEKDNVNSFKLYFSELYDIINILVKQLKQSE</sequence>
<dbReference type="EMBL" id="SIRE01000011">
    <property type="protein sequence ID" value="TBL77640.1"/>
    <property type="molecule type" value="Genomic_DNA"/>
</dbReference>
<reference evidence="2 3" key="1">
    <citation type="submission" date="2019-02" db="EMBL/GenBank/DDBJ databases">
        <title>Paenibacillus sp. nov., isolated from surface-sterilized tissue of Thalictrum simplex L.</title>
        <authorList>
            <person name="Tuo L."/>
        </authorList>
    </citation>
    <scope>NUCLEOTIDE SEQUENCE [LARGE SCALE GENOMIC DNA]</scope>
    <source>
        <strain evidence="2 3">N2SHLJ1</strain>
    </source>
</reference>
<dbReference type="PANTHER" id="PTHR43581:SF2">
    <property type="entry name" value="EXCINUCLEASE ATPASE SUBUNIT"/>
    <property type="match status" value="1"/>
</dbReference>
<comment type="caution">
    <text evidence="2">The sequence shown here is derived from an EMBL/GenBank/DDBJ whole genome shotgun (WGS) entry which is preliminary data.</text>
</comment>
<protein>
    <submittedName>
        <fullName evidence="2">DUF2813 domain-containing protein</fullName>
    </submittedName>
</protein>
<dbReference type="OrthoDB" id="308933at2"/>
<dbReference type="InterPro" id="IPR051396">
    <property type="entry name" value="Bact_Antivir_Def_Nuclease"/>
</dbReference>
<dbReference type="PANTHER" id="PTHR43581">
    <property type="entry name" value="ATP/GTP PHOSPHATASE"/>
    <property type="match status" value="1"/>
</dbReference>
<dbReference type="Pfam" id="PF13304">
    <property type="entry name" value="AAA_21"/>
    <property type="match status" value="1"/>
</dbReference>
<dbReference type="InterPro" id="IPR003959">
    <property type="entry name" value="ATPase_AAA_core"/>
</dbReference>
<keyword evidence="3" id="KW-1185">Reference proteome</keyword>
<dbReference type="SUPFAM" id="SSF52540">
    <property type="entry name" value="P-loop containing nucleoside triphosphate hydrolases"/>
    <property type="match status" value="1"/>
</dbReference>
<dbReference type="NCBIfam" id="NF038234">
    <property type="entry name" value="retron_eff_Eco8"/>
    <property type="match status" value="1"/>
</dbReference>
<dbReference type="Gene3D" id="3.40.50.300">
    <property type="entry name" value="P-loop containing nucleotide triphosphate hydrolases"/>
    <property type="match status" value="1"/>
</dbReference>